<dbReference type="OMA" id="QNQMRKA"/>
<feature type="compositionally biased region" description="Polar residues" evidence="1">
    <location>
        <begin position="15"/>
        <end position="35"/>
    </location>
</feature>
<feature type="compositionally biased region" description="Polar residues" evidence="1">
    <location>
        <begin position="536"/>
        <end position="554"/>
    </location>
</feature>
<feature type="compositionally biased region" description="Low complexity" evidence="1">
    <location>
        <begin position="199"/>
        <end position="208"/>
    </location>
</feature>
<sequence length="1366" mass="156867">MPTLPESHPHHVASPASNTDPPSRQPSVGSFSTSYPHHPSRTAKPRDSLDIEPIDEGERGIWRNVKKELDRMLANARDDLKKEIKADPEKEASLRRQHEETTVVEFRRMAHEHYLAELAREREERSWLSGQNPSPSLVKQQHGIMNRIQSSTGGNTSSSSPASSSSAASSTVHNVDTHPKPSSSPSADASELRPRSDSRSSLSKPLPSFTQRPYLIPPLPPQLEAAAARRTSHGAGANNRDESFGNAATHDTHGARHSAFDDELQRPSSTSNSSLRSKASFNEVSAAPGSNGANLIRHLPFESLRASSERHFTVLLPGSKPMDEFWTPSVSPEEDAAAAKQHPSINRRGSDASMRSMSSVASSRHPPNETIPARADKLKDREPHERKAKDLFPAPSFVSDNRSPSSVSPAPGVPTSYNKPRYFNDSGGREREYSDSSVPSVSAQYLSRPHQSMSDEWPLFTPPAPPKTSRPSDPGNSYDSFHYPPPGPYQEPAIRPAVMRSGSYSRNYSNHEMHDDQHRPYPSHSQSIPVPHRSPNPATMASSADQSESFTGQSPGWREWKYHQPPIAEDYAEDFKSPSRNSFEGRYSANSMKNIDESSEHSEYTAWRRRNEQRLRDMRAEVSTREADLQRLEEDMKKKERELNNEKAELRKRQEMIAEREERLQMREQKLNTRCAEFEGREMISREEAERRLKVAKSREEDARRMSGETQKLNEEAQKSKDEARELMEEALNLMDEAQKSMEEAKSKESEVMEREEVVKNLEASTKELHALVGQTEKSLEAREKDLKEKDRMLKKKEEEMKKREEDFKKKVTDAKKKDLSLNHRSDDVSNRERAISNRENEVRRKEEDLENRERAIQSRERDAEMSKYDLEDRATSVAERERDAEMRESSLIKDRKEVEAVREDLKKQWNDLQKREHDLLNKMKEKLGDDVPKENEMDKDREKREGEGMHDHERRERERREEERDRMKREEADREEQRTQEQMRRLQMEQEIQEAREEKRRRLEEEERRRASEERKIREEAREELRRCLEEEERRRVSDERKVREEARRQEQKRQQGIADGEKAKEEERKRQQELHEAKEKAERDREARFKEEQERIRLQREHHRRDSSGPDGFWSSNSASGSNRGPPTRANSTTSHDSRGASSGPSGWSSSAGSSGWGTSPGTSAWSSAKATSASSSASSNARRKPSTNFGTHSSASASTSGTEKPKSAEEQNQSTREKYRLDQERQETLRQAKLASAGKSSGDMMQVYMYHENQWETLSKHERLEWGNFPWPMFTLPKTVEDITSGAIWAYLKQEIYLAKDKPGPSIKDRIKDQIKKWHPDRFETKLLPKVVESQKDVVKEGAGNVVRCLNDLLERAPSLMGW</sequence>
<feature type="compositionally biased region" description="Low complexity" evidence="1">
    <location>
        <begin position="268"/>
        <end position="279"/>
    </location>
</feature>
<feature type="region of interest" description="Disordered" evidence="1">
    <location>
        <begin position="688"/>
        <end position="901"/>
    </location>
</feature>
<feature type="compositionally biased region" description="Polar residues" evidence="1">
    <location>
        <begin position="128"/>
        <end position="139"/>
    </location>
</feature>
<feature type="compositionally biased region" description="Basic and acidic residues" evidence="1">
    <location>
        <begin position="737"/>
        <end position="770"/>
    </location>
</feature>
<feature type="compositionally biased region" description="Basic and acidic residues" evidence="1">
    <location>
        <begin position="509"/>
        <end position="519"/>
    </location>
</feature>
<feature type="region of interest" description="Disordered" evidence="1">
    <location>
        <begin position="618"/>
        <end position="647"/>
    </location>
</feature>
<feature type="compositionally biased region" description="Low complexity" evidence="1">
    <location>
        <begin position="150"/>
        <end position="171"/>
    </location>
</feature>
<feature type="compositionally biased region" description="Polar residues" evidence="1">
    <location>
        <begin position="469"/>
        <end position="479"/>
    </location>
</feature>
<proteinExistence type="predicted"/>
<feature type="compositionally biased region" description="Low complexity" evidence="1">
    <location>
        <begin position="403"/>
        <end position="416"/>
    </location>
</feature>
<feature type="compositionally biased region" description="Basic and acidic residues" evidence="1">
    <location>
        <begin position="688"/>
        <end position="728"/>
    </location>
</feature>
<evidence type="ECO:0000313" key="3">
    <source>
        <dbReference type="Proteomes" id="UP000008493"/>
    </source>
</evidence>
<dbReference type="GeneID" id="18822704"/>
<feature type="compositionally biased region" description="Polar residues" evidence="1">
    <location>
        <begin position="435"/>
        <end position="454"/>
    </location>
</feature>
<feature type="compositionally biased region" description="Low complexity" evidence="1">
    <location>
        <begin position="1142"/>
        <end position="1183"/>
    </location>
</feature>
<feature type="compositionally biased region" description="Basic and acidic residues" evidence="1">
    <location>
        <begin position="250"/>
        <end position="265"/>
    </location>
</feature>
<dbReference type="EMBL" id="JH971408">
    <property type="protein sequence ID" value="EKM75826.1"/>
    <property type="molecule type" value="Genomic_DNA"/>
</dbReference>
<feature type="region of interest" description="Disordered" evidence="1">
    <location>
        <begin position="318"/>
        <end position="563"/>
    </location>
</feature>
<feature type="compositionally biased region" description="Basic and acidic residues" evidence="1">
    <location>
        <begin position="921"/>
        <end position="1110"/>
    </location>
</feature>
<accession>K5WKK4</accession>
<dbReference type="OrthoDB" id="412109at2759"/>
<protein>
    <recommendedName>
        <fullName evidence="4">J domain-containing protein</fullName>
    </recommendedName>
</protein>
<dbReference type="HOGENOM" id="CLU_254491_0_0_1"/>
<evidence type="ECO:0000256" key="1">
    <source>
        <dbReference type="SAM" id="MobiDB-lite"/>
    </source>
</evidence>
<dbReference type="RefSeq" id="XP_007333558.1">
    <property type="nucleotide sequence ID" value="XM_007333496.1"/>
</dbReference>
<dbReference type="Proteomes" id="UP000008493">
    <property type="component" value="Unassembled WGS sequence"/>
</dbReference>
<dbReference type="KEGG" id="abp:AGABI1DRAFT109187"/>
<feature type="compositionally biased region" description="Low complexity" evidence="1">
    <location>
        <begin position="351"/>
        <end position="364"/>
    </location>
</feature>
<feature type="compositionally biased region" description="Basic and acidic residues" evidence="1">
    <location>
        <begin position="374"/>
        <end position="390"/>
    </location>
</feature>
<feature type="region of interest" description="Disordered" evidence="1">
    <location>
        <begin position="1"/>
        <end position="60"/>
    </location>
</feature>
<dbReference type="InParanoid" id="K5WKK4"/>
<feature type="region of interest" description="Disordered" evidence="1">
    <location>
        <begin position="921"/>
        <end position="1227"/>
    </location>
</feature>
<feature type="compositionally biased region" description="Basic and acidic residues" evidence="1">
    <location>
        <begin position="1206"/>
        <end position="1227"/>
    </location>
</feature>
<reference evidence="3" key="1">
    <citation type="journal article" date="2012" name="Proc. Natl. Acad. Sci. U.S.A.">
        <title>Genome sequence of the button mushroom Agaricus bisporus reveals mechanisms governing adaptation to a humic-rich ecological niche.</title>
        <authorList>
            <person name="Morin E."/>
            <person name="Kohler A."/>
            <person name="Baker A.R."/>
            <person name="Foulongne-Oriol M."/>
            <person name="Lombard V."/>
            <person name="Nagy L.G."/>
            <person name="Ohm R.A."/>
            <person name="Patyshakuliyeva A."/>
            <person name="Brun A."/>
            <person name="Aerts A.L."/>
            <person name="Bailey A.M."/>
            <person name="Billette C."/>
            <person name="Coutinho P.M."/>
            <person name="Deakin G."/>
            <person name="Doddapaneni H."/>
            <person name="Floudas D."/>
            <person name="Grimwood J."/>
            <person name="Hilden K."/>
            <person name="Kuees U."/>
            <person name="LaButti K.M."/>
            <person name="Lapidus A."/>
            <person name="Lindquist E.A."/>
            <person name="Lucas S.M."/>
            <person name="Murat C."/>
            <person name="Riley R.W."/>
            <person name="Salamov A.A."/>
            <person name="Schmutz J."/>
            <person name="Subramanian V."/>
            <person name="Woesten H.A.B."/>
            <person name="Xu J."/>
            <person name="Eastwood D.C."/>
            <person name="Foster G.D."/>
            <person name="Sonnenberg A.S."/>
            <person name="Cullen D."/>
            <person name="de Vries R.P."/>
            <person name="Lundell T."/>
            <person name="Hibbett D.S."/>
            <person name="Henrissat B."/>
            <person name="Burton K.S."/>
            <person name="Kerrigan R.W."/>
            <person name="Challen M.P."/>
            <person name="Grigoriev I.V."/>
            <person name="Martin F."/>
        </authorList>
    </citation>
    <scope>NUCLEOTIDE SEQUENCE [LARGE SCALE GENOMIC DNA]</scope>
    <source>
        <strain evidence="3">JB137-S8 / ATCC MYA-4627 / FGSC 10392</strain>
    </source>
</reference>
<dbReference type="STRING" id="597362.K5WKK4"/>
<feature type="compositionally biased region" description="Low complexity" evidence="1">
    <location>
        <begin position="1193"/>
        <end position="1205"/>
    </location>
</feature>
<name>K5WKK4_AGABU</name>
<dbReference type="eggNOG" id="ENOG502S835">
    <property type="taxonomic scope" value="Eukaryota"/>
</dbReference>
<keyword evidence="3" id="KW-1185">Reference proteome</keyword>
<feature type="compositionally biased region" description="Basic and acidic residues" evidence="1">
    <location>
        <begin position="778"/>
        <end position="901"/>
    </location>
</feature>
<feature type="region of interest" description="Disordered" evidence="1">
    <location>
        <begin position="121"/>
        <end position="279"/>
    </location>
</feature>
<feature type="region of interest" description="Disordered" evidence="1">
    <location>
        <begin position="80"/>
        <end position="99"/>
    </location>
</feature>
<feature type="compositionally biased region" description="Polar residues" evidence="1">
    <location>
        <begin position="1116"/>
        <end position="1137"/>
    </location>
</feature>
<evidence type="ECO:0008006" key="4">
    <source>
        <dbReference type="Google" id="ProtNLM"/>
    </source>
</evidence>
<organism evidence="2 3">
    <name type="scientific">Agaricus bisporus var. burnettii (strain JB137-S8 / ATCC MYA-4627 / FGSC 10392)</name>
    <name type="common">White button mushroom</name>
    <dbReference type="NCBI Taxonomy" id="597362"/>
    <lineage>
        <taxon>Eukaryota</taxon>
        <taxon>Fungi</taxon>
        <taxon>Dikarya</taxon>
        <taxon>Basidiomycota</taxon>
        <taxon>Agaricomycotina</taxon>
        <taxon>Agaricomycetes</taxon>
        <taxon>Agaricomycetidae</taxon>
        <taxon>Agaricales</taxon>
        <taxon>Agaricineae</taxon>
        <taxon>Agaricaceae</taxon>
        <taxon>Agaricus</taxon>
    </lineage>
</organism>
<gene>
    <name evidence="2" type="ORF">AGABI1DRAFT_109187</name>
</gene>
<evidence type="ECO:0000313" key="2">
    <source>
        <dbReference type="EMBL" id="EKM75826.1"/>
    </source>
</evidence>